<evidence type="ECO:0000256" key="4">
    <source>
        <dbReference type="ARBA" id="ARBA00022692"/>
    </source>
</evidence>
<proteinExistence type="inferred from homology"/>
<feature type="transmembrane region" description="Helical" evidence="7">
    <location>
        <begin position="97"/>
        <end position="115"/>
    </location>
</feature>
<dbReference type="AlphaFoldDB" id="A0A934I3S3"/>
<feature type="transmembrane region" description="Helical" evidence="7">
    <location>
        <begin position="72"/>
        <end position="91"/>
    </location>
</feature>
<dbReference type="Pfam" id="PF03601">
    <property type="entry name" value="Cons_hypoth698"/>
    <property type="match status" value="1"/>
</dbReference>
<keyword evidence="3" id="KW-1003">Cell membrane</keyword>
<feature type="transmembrane region" description="Helical" evidence="7">
    <location>
        <begin position="218"/>
        <end position="236"/>
    </location>
</feature>
<keyword evidence="6 7" id="KW-0472">Membrane</keyword>
<dbReference type="PANTHER" id="PTHR30106">
    <property type="entry name" value="INNER MEMBRANE PROTEIN YEIH-RELATED"/>
    <property type="match status" value="1"/>
</dbReference>
<feature type="transmembrane region" description="Helical" evidence="7">
    <location>
        <begin position="289"/>
        <end position="307"/>
    </location>
</feature>
<organism evidence="8 9">
    <name type="scientific">Corynebacterium meridianum</name>
    <dbReference type="NCBI Taxonomy" id="2765363"/>
    <lineage>
        <taxon>Bacteria</taxon>
        <taxon>Bacillati</taxon>
        <taxon>Actinomycetota</taxon>
        <taxon>Actinomycetes</taxon>
        <taxon>Mycobacteriales</taxon>
        <taxon>Corynebacteriaceae</taxon>
        <taxon>Corynebacterium</taxon>
    </lineage>
</organism>
<evidence type="ECO:0000256" key="6">
    <source>
        <dbReference type="ARBA" id="ARBA00023136"/>
    </source>
</evidence>
<name>A0A934I3S3_9CORY</name>
<evidence type="ECO:0000313" key="8">
    <source>
        <dbReference type="EMBL" id="MBI8988649.1"/>
    </source>
</evidence>
<comment type="caution">
    <text evidence="8">The sequence shown here is derived from an EMBL/GenBank/DDBJ whole genome shotgun (WGS) entry which is preliminary data.</text>
</comment>
<comment type="subcellular location">
    <subcellularLocation>
        <location evidence="1">Cell membrane</location>
        <topology evidence="1">Multi-pass membrane protein</topology>
    </subcellularLocation>
</comment>
<keyword evidence="5 7" id="KW-1133">Transmembrane helix</keyword>
<evidence type="ECO:0000256" key="5">
    <source>
        <dbReference type="ARBA" id="ARBA00022989"/>
    </source>
</evidence>
<dbReference type="Proteomes" id="UP000645966">
    <property type="component" value="Unassembled WGS sequence"/>
</dbReference>
<feature type="transmembrane region" description="Helical" evidence="7">
    <location>
        <begin position="122"/>
        <end position="140"/>
    </location>
</feature>
<evidence type="ECO:0000256" key="7">
    <source>
        <dbReference type="SAM" id="Phobius"/>
    </source>
</evidence>
<keyword evidence="4 7" id="KW-0812">Transmembrane</keyword>
<feature type="transmembrane region" description="Helical" evidence="7">
    <location>
        <begin position="33"/>
        <end position="51"/>
    </location>
</feature>
<feature type="transmembrane region" description="Helical" evidence="7">
    <location>
        <begin position="186"/>
        <end position="212"/>
    </location>
</feature>
<reference evidence="8" key="1">
    <citation type="submission" date="2020-12" db="EMBL/GenBank/DDBJ databases">
        <title>Genome public.</title>
        <authorList>
            <person name="Sun Q."/>
        </authorList>
    </citation>
    <scope>NUCLEOTIDE SEQUENCE</scope>
    <source>
        <strain evidence="8">CCM 8863</strain>
    </source>
</reference>
<dbReference type="RefSeq" id="WP_198737703.1">
    <property type="nucleotide sequence ID" value="NZ_JAEIOS010000010.1"/>
</dbReference>
<accession>A0A934I3S3</accession>
<feature type="transmembrane region" description="Helical" evidence="7">
    <location>
        <begin position="152"/>
        <end position="174"/>
    </location>
</feature>
<evidence type="ECO:0000313" key="9">
    <source>
        <dbReference type="Proteomes" id="UP000645966"/>
    </source>
</evidence>
<comment type="similarity">
    <text evidence="2">Belongs to the UPF0324 family.</text>
</comment>
<keyword evidence="9" id="KW-1185">Reference proteome</keyword>
<dbReference type="PANTHER" id="PTHR30106:SF2">
    <property type="entry name" value="UPF0324 INNER MEMBRANE PROTEIN YEIH"/>
    <property type="match status" value="1"/>
</dbReference>
<evidence type="ECO:0000256" key="2">
    <source>
        <dbReference type="ARBA" id="ARBA00007977"/>
    </source>
</evidence>
<dbReference type="EMBL" id="JAEIOS010000010">
    <property type="protein sequence ID" value="MBI8988649.1"/>
    <property type="molecule type" value="Genomic_DNA"/>
</dbReference>
<dbReference type="InterPro" id="IPR018383">
    <property type="entry name" value="UPF0324_pro"/>
</dbReference>
<dbReference type="GO" id="GO:0005886">
    <property type="term" value="C:plasma membrane"/>
    <property type="evidence" value="ECO:0007669"/>
    <property type="project" value="UniProtKB-SubCell"/>
</dbReference>
<feature type="transmembrane region" description="Helical" evidence="7">
    <location>
        <begin position="248"/>
        <end position="269"/>
    </location>
</feature>
<evidence type="ECO:0000256" key="3">
    <source>
        <dbReference type="ARBA" id="ARBA00022475"/>
    </source>
</evidence>
<evidence type="ECO:0000256" key="1">
    <source>
        <dbReference type="ARBA" id="ARBA00004651"/>
    </source>
</evidence>
<gene>
    <name evidence="8" type="ORF">JDV75_02560</name>
</gene>
<protein>
    <submittedName>
        <fullName evidence="8">Sulfate exporter family transporter</fullName>
    </submittedName>
</protein>
<sequence>MNKTRAAVPGLLFCLIGAAVSFGVDAVIERATGISVLLLVAIILGSVVGNVRPVSPRLLPGFAVASRTVLKVGVALLGLGVPAATVLALGWPVLVVAVLTVTLGFAATALFAPVFGLRRQQALLIGAGCSICGAAAIGAVDGVLTKKKEHEFVTAIAVIALLGTILLALAPVIGHLAGWDPRQEGIFIGISVHEVSQVVAAGGIAGAAVLPIAVTVKLGRILLLAPMMMIIAALERRHAARAAAGGDTSVVLPPLVPAFVAAFIVLVAVRTLVPLPEGLIDGVGSLQHWMFAAAMFAQGTGMTAATIRSAGAKPFLFGLAVTLIVITAGVAGALLA</sequence>
<feature type="transmembrane region" description="Helical" evidence="7">
    <location>
        <begin position="314"/>
        <end position="335"/>
    </location>
</feature>